<accession>A0AAQ4DF98</accession>
<feature type="domain" description="DDE Tnp4" evidence="3">
    <location>
        <begin position="10"/>
        <end position="63"/>
    </location>
</feature>
<comment type="cofactor">
    <cofactor evidence="1">
        <name>a divalent metal cation</name>
        <dbReference type="ChEBI" id="CHEBI:60240"/>
    </cofactor>
</comment>
<dbReference type="EMBL" id="JARKHS020031488">
    <property type="protein sequence ID" value="KAK8761138.1"/>
    <property type="molecule type" value="Genomic_DNA"/>
</dbReference>
<evidence type="ECO:0000256" key="1">
    <source>
        <dbReference type="ARBA" id="ARBA00001968"/>
    </source>
</evidence>
<evidence type="ECO:0000313" key="5">
    <source>
        <dbReference type="Proteomes" id="UP001321473"/>
    </source>
</evidence>
<dbReference type="Proteomes" id="UP001321473">
    <property type="component" value="Unassembled WGS sequence"/>
</dbReference>
<dbReference type="GO" id="GO:0046872">
    <property type="term" value="F:metal ion binding"/>
    <property type="evidence" value="ECO:0007669"/>
    <property type="project" value="UniProtKB-KW"/>
</dbReference>
<protein>
    <recommendedName>
        <fullName evidence="3">DDE Tnp4 domain-containing protein</fullName>
    </recommendedName>
</protein>
<gene>
    <name evidence="4" type="ORF">V5799_027598</name>
</gene>
<organism evidence="4 5">
    <name type="scientific">Amblyomma americanum</name>
    <name type="common">Lone star tick</name>
    <dbReference type="NCBI Taxonomy" id="6943"/>
    <lineage>
        <taxon>Eukaryota</taxon>
        <taxon>Metazoa</taxon>
        <taxon>Ecdysozoa</taxon>
        <taxon>Arthropoda</taxon>
        <taxon>Chelicerata</taxon>
        <taxon>Arachnida</taxon>
        <taxon>Acari</taxon>
        <taxon>Parasitiformes</taxon>
        <taxon>Ixodida</taxon>
        <taxon>Ixodoidea</taxon>
        <taxon>Ixodidae</taxon>
        <taxon>Amblyomminae</taxon>
        <taxon>Amblyomma</taxon>
    </lineage>
</organism>
<sequence>MKPFSDKKLTEEKICNNRLSRARRVVENAFGILANRFHCLHTVINAKPERATENVDAACLLYNFLGMHGISDGDAHLNFLSSLDLVEGLMPSVQQYNCAAYLETKVLYQGCVRLPT</sequence>
<reference evidence="4 5" key="1">
    <citation type="journal article" date="2023" name="Arcadia Sci">
        <title>De novo assembly of a long-read Amblyomma americanum tick genome.</title>
        <authorList>
            <person name="Chou S."/>
            <person name="Poskanzer K.E."/>
            <person name="Rollins M."/>
            <person name="Thuy-Boun P.S."/>
        </authorList>
    </citation>
    <scope>NUCLEOTIDE SEQUENCE [LARGE SCALE GENOMIC DNA]</scope>
    <source>
        <strain evidence="4">F_SG_1</strain>
        <tissue evidence="4">Salivary glands</tissue>
    </source>
</reference>
<dbReference type="AlphaFoldDB" id="A0AAQ4DF98"/>
<evidence type="ECO:0000259" key="3">
    <source>
        <dbReference type="Pfam" id="PF13359"/>
    </source>
</evidence>
<keyword evidence="2" id="KW-0479">Metal-binding</keyword>
<dbReference type="Pfam" id="PF13359">
    <property type="entry name" value="DDE_Tnp_4"/>
    <property type="match status" value="1"/>
</dbReference>
<dbReference type="InterPro" id="IPR027806">
    <property type="entry name" value="HARBI1_dom"/>
</dbReference>
<name>A0AAQ4DF98_AMBAM</name>
<comment type="caution">
    <text evidence="4">The sequence shown here is derived from an EMBL/GenBank/DDBJ whole genome shotgun (WGS) entry which is preliminary data.</text>
</comment>
<evidence type="ECO:0000256" key="2">
    <source>
        <dbReference type="ARBA" id="ARBA00022723"/>
    </source>
</evidence>
<keyword evidence="5" id="KW-1185">Reference proteome</keyword>
<evidence type="ECO:0000313" key="4">
    <source>
        <dbReference type="EMBL" id="KAK8761138.1"/>
    </source>
</evidence>
<proteinExistence type="predicted"/>